<dbReference type="SUPFAM" id="SSF55486">
    <property type="entry name" value="Metalloproteases ('zincins'), catalytic domain"/>
    <property type="match status" value="1"/>
</dbReference>
<dbReference type="GO" id="GO:0005886">
    <property type="term" value="C:plasma membrane"/>
    <property type="evidence" value="ECO:0007669"/>
    <property type="project" value="TreeGrafter"/>
</dbReference>
<dbReference type="InterPro" id="IPR001590">
    <property type="entry name" value="Peptidase_M12B"/>
</dbReference>
<reference evidence="6" key="1">
    <citation type="submission" date="2025-08" db="UniProtKB">
        <authorList>
            <consortium name="RefSeq"/>
        </authorList>
    </citation>
    <scope>IDENTIFICATION</scope>
    <source>
        <tissue evidence="6">Silk gland</tissue>
    </source>
</reference>
<dbReference type="PROSITE" id="PS50214">
    <property type="entry name" value="DISINTEGRIN_2"/>
    <property type="match status" value="1"/>
</dbReference>
<feature type="binding site" evidence="1">
    <location>
        <position position="359"/>
    </location>
    <ligand>
        <name>Zn(2+)</name>
        <dbReference type="ChEBI" id="CHEBI:29105"/>
        <note>catalytic</note>
    </ligand>
</feature>
<dbReference type="OrthoDB" id="2131567at2759"/>
<dbReference type="Gene3D" id="4.10.70.10">
    <property type="entry name" value="Disintegrin domain"/>
    <property type="match status" value="1"/>
</dbReference>
<name>A0A6J2JUD6_BOMMA</name>
<feature type="binding site" evidence="1">
    <location>
        <position position="355"/>
    </location>
    <ligand>
        <name>Zn(2+)</name>
        <dbReference type="ChEBI" id="CHEBI:29105"/>
        <note>catalytic</note>
    </ligand>
</feature>
<dbReference type="InterPro" id="IPR036436">
    <property type="entry name" value="Disintegrin_dom_sf"/>
</dbReference>
<dbReference type="PROSITE" id="PS50215">
    <property type="entry name" value="ADAM_MEPRO"/>
    <property type="match status" value="1"/>
</dbReference>
<feature type="binding site" evidence="1">
    <location>
        <position position="365"/>
    </location>
    <ligand>
        <name>Zn(2+)</name>
        <dbReference type="ChEBI" id="CHEBI:29105"/>
        <note>catalytic</note>
    </ligand>
</feature>
<dbReference type="GO" id="GO:0046872">
    <property type="term" value="F:metal ion binding"/>
    <property type="evidence" value="ECO:0007669"/>
    <property type="project" value="UniProtKB-KW"/>
</dbReference>
<protein>
    <submittedName>
        <fullName evidence="6">Disintegrin and metalloproteinase domain-containing protein 10-like</fullName>
    </submittedName>
</protein>
<evidence type="ECO:0000256" key="1">
    <source>
        <dbReference type="PROSITE-ProRule" id="PRU00276"/>
    </source>
</evidence>
<proteinExistence type="predicted"/>
<dbReference type="Gene3D" id="3.40.390.10">
    <property type="entry name" value="Collagenase (Catalytic Domain)"/>
    <property type="match status" value="1"/>
</dbReference>
<dbReference type="Pfam" id="PF13688">
    <property type="entry name" value="Reprolysin_5"/>
    <property type="match status" value="1"/>
</dbReference>
<sequence length="693" mass="75982">MITNSFLQWFFISEVLCMDLLDQYEIGQQICSAYGHMLILGKFVNESHFLCLKNGAIDSFILTNENAAVLLDPDIPDDKNIIRAFPLNNFSMAYGFPIEDPATGSAEGYVGEDHEFYGVLHLGNKTLHADPYGADDVSKAFGAFENDSMPAPRIRRYSQMDMNLFPYFPFKIEEHKRSPGIATARICDLLLLADIEYFDKDANSSLRHAVMKMMHAIAQADIIFRNADFDEDGMPDNIGFSVKYILVLTSNETNMRVFGDLRTGPAVDGRVYLTRFARLRRLSEVCLGVAFSGYTFQNKTLGLSFTSLGGGMGGAAGGLCDRRAYGRSFNTLAISHCTEESGRIPERIVALTLAHEMGHSFGAHHDDNFPNPECRGYLMGSQSTAGDDGRNFEFSLCSKRLIASTLSGMSYCLVEEDRPFCGNGIVEDGEACDCGLPSRCSLKDPCCTSRAGAALVYNEGVLHKEGCSVAPTASCHPSQGLCCTPKCEYADLTASGINCKTLDQECACANVTTNCRCGLGGRCLSDGTCHASECALLGLKECQCSPKGMGGTVYKSKMCGVCCKLPRKGDRPEKCIGAELAALETLTETSGLIEDWPHDDYIGPNVTIRLCHKGACTKRELRAWPTGSVCVSLNEVGVCSPRGVCKKSYLFPRSNIYPDVMNIQLMENSTSRAFIKWIYKLLLVVFCYLQIKE</sequence>
<evidence type="ECO:0000259" key="4">
    <source>
        <dbReference type="PROSITE" id="PS50215"/>
    </source>
</evidence>
<evidence type="ECO:0000313" key="5">
    <source>
        <dbReference type="Proteomes" id="UP000504629"/>
    </source>
</evidence>
<feature type="signal peptide" evidence="2">
    <location>
        <begin position="1"/>
        <end position="17"/>
    </location>
</feature>
<dbReference type="GeneID" id="114245089"/>
<comment type="caution">
    <text evidence="1">Lacks conserved residue(s) required for the propagation of feature annotation.</text>
</comment>
<dbReference type="InterPro" id="IPR024079">
    <property type="entry name" value="MetalloPept_cat_dom_sf"/>
</dbReference>
<dbReference type="GO" id="GO:0004222">
    <property type="term" value="F:metalloendopeptidase activity"/>
    <property type="evidence" value="ECO:0007669"/>
    <property type="project" value="InterPro"/>
</dbReference>
<gene>
    <name evidence="6" type="primary">LOC114245089</name>
</gene>
<dbReference type="AlphaFoldDB" id="A0A6J2JUD6"/>
<dbReference type="Proteomes" id="UP000504629">
    <property type="component" value="Unplaced"/>
</dbReference>
<feature type="active site" evidence="1">
    <location>
        <position position="356"/>
    </location>
</feature>
<feature type="domain" description="Disintegrin" evidence="3">
    <location>
        <begin position="418"/>
        <end position="523"/>
    </location>
</feature>
<keyword evidence="1" id="KW-0479">Metal-binding</keyword>
<feature type="chain" id="PRO_5026716008" evidence="2">
    <location>
        <begin position="18"/>
        <end position="693"/>
    </location>
</feature>
<dbReference type="PANTHER" id="PTHR45702:SF2">
    <property type="entry name" value="KUZBANIAN, ISOFORM A"/>
    <property type="match status" value="1"/>
</dbReference>
<dbReference type="InterPro" id="IPR051489">
    <property type="entry name" value="ADAM_Metalloproteinase"/>
</dbReference>
<organism evidence="5 6">
    <name type="scientific">Bombyx mandarina</name>
    <name type="common">Wild silk moth</name>
    <name type="synonym">Wild silkworm</name>
    <dbReference type="NCBI Taxonomy" id="7092"/>
    <lineage>
        <taxon>Eukaryota</taxon>
        <taxon>Metazoa</taxon>
        <taxon>Ecdysozoa</taxon>
        <taxon>Arthropoda</taxon>
        <taxon>Hexapoda</taxon>
        <taxon>Insecta</taxon>
        <taxon>Pterygota</taxon>
        <taxon>Neoptera</taxon>
        <taxon>Endopterygota</taxon>
        <taxon>Lepidoptera</taxon>
        <taxon>Glossata</taxon>
        <taxon>Ditrysia</taxon>
        <taxon>Bombycoidea</taxon>
        <taxon>Bombycidae</taxon>
        <taxon>Bombycinae</taxon>
        <taxon>Bombyx</taxon>
    </lineage>
</organism>
<dbReference type="KEGG" id="bman:114245089"/>
<evidence type="ECO:0000259" key="3">
    <source>
        <dbReference type="PROSITE" id="PS50214"/>
    </source>
</evidence>
<dbReference type="RefSeq" id="XP_028032898.1">
    <property type="nucleotide sequence ID" value="XM_028177097.1"/>
</dbReference>
<accession>A0A6J2JUD6</accession>
<keyword evidence="2" id="KW-0732">Signal</keyword>
<dbReference type="GO" id="GO:0006509">
    <property type="term" value="P:membrane protein ectodomain proteolysis"/>
    <property type="evidence" value="ECO:0007669"/>
    <property type="project" value="TreeGrafter"/>
</dbReference>
<evidence type="ECO:0000313" key="6">
    <source>
        <dbReference type="RefSeq" id="XP_028032898.1"/>
    </source>
</evidence>
<dbReference type="PANTHER" id="PTHR45702">
    <property type="entry name" value="ADAM10/ADAM17 METALLOPEPTIDASE FAMILY MEMBER"/>
    <property type="match status" value="1"/>
</dbReference>
<keyword evidence="5" id="KW-1185">Reference proteome</keyword>
<dbReference type="GO" id="GO:0007219">
    <property type="term" value="P:Notch signaling pathway"/>
    <property type="evidence" value="ECO:0007669"/>
    <property type="project" value="TreeGrafter"/>
</dbReference>
<keyword evidence="1" id="KW-0862">Zinc</keyword>
<evidence type="ECO:0000256" key="2">
    <source>
        <dbReference type="SAM" id="SignalP"/>
    </source>
</evidence>
<dbReference type="InterPro" id="IPR001762">
    <property type="entry name" value="Disintegrin_dom"/>
</dbReference>
<feature type="domain" description="Peptidase M12B" evidence="4">
    <location>
        <begin position="185"/>
        <end position="407"/>
    </location>
</feature>